<dbReference type="InterPro" id="IPR048913">
    <property type="entry name" value="BetaGal_gal-bd"/>
</dbReference>
<dbReference type="PROSITE" id="PS01182">
    <property type="entry name" value="GLYCOSYL_HYDROL_F35"/>
    <property type="match status" value="1"/>
</dbReference>
<evidence type="ECO:0000259" key="8">
    <source>
        <dbReference type="Pfam" id="PF01301"/>
    </source>
</evidence>
<dbReference type="InterPro" id="IPR031330">
    <property type="entry name" value="Gly_Hdrlase_35_cat"/>
</dbReference>
<evidence type="ECO:0000313" key="11">
    <source>
        <dbReference type="EMBL" id="KAH8692766.1"/>
    </source>
</evidence>
<reference evidence="11" key="1">
    <citation type="submission" date="2021-12" db="EMBL/GenBank/DDBJ databases">
        <title>Convergent genome expansion in fungi linked to evolution of root-endophyte symbiosis.</title>
        <authorList>
            <consortium name="DOE Joint Genome Institute"/>
            <person name="Ke Y.-H."/>
            <person name="Bonito G."/>
            <person name="Liao H.-L."/>
            <person name="Looney B."/>
            <person name="Rojas-Flechas A."/>
            <person name="Nash J."/>
            <person name="Hameed K."/>
            <person name="Schadt C."/>
            <person name="Martin F."/>
            <person name="Crous P.W."/>
            <person name="Miettinen O."/>
            <person name="Magnuson J.K."/>
            <person name="Labbe J."/>
            <person name="Jacobson D."/>
            <person name="Doktycz M.J."/>
            <person name="Veneault-Fourrey C."/>
            <person name="Kuo A."/>
            <person name="Mondo S."/>
            <person name="Calhoun S."/>
            <person name="Riley R."/>
            <person name="Ohm R."/>
            <person name="LaButti K."/>
            <person name="Andreopoulos B."/>
            <person name="Pangilinan J."/>
            <person name="Nolan M."/>
            <person name="Tritt A."/>
            <person name="Clum A."/>
            <person name="Lipzen A."/>
            <person name="Daum C."/>
            <person name="Barry K."/>
            <person name="Grigoriev I.V."/>
            <person name="Vilgalys R."/>
        </authorList>
    </citation>
    <scope>NUCLEOTIDE SEQUENCE</scope>
    <source>
        <strain evidence="11">PMI_201</strain>
    </source>
</reference>
<evidence type="ECO:0000259" key="10">
    <source>
        <dbReference type="Pfam" id="PF21467"/>
    </source>
</evidence>
<dbReference type="GO" id="GO:0004565">
    <property type="term" value="F:beta-galactosidase activity"/>
    <property type="evidence" value="ECO:0007669"/>
    <property type="project" value="UniProtKB-EC"/>
</dbReference>
<dbReference type="Gene3D" id="3.20.20.80">
    <property type="entry name" value="Glycosidases"/>
    <property type="match status" value="1"/>
</dbReference>
<keyword evidence="12" id="KW-1185">Reference proteome</keyword>
<accession>A0AAD4KNY0</accession>
<dbReference type="Proteomes" id="UP001201262">
    <property type="component" value="Unassembled WGS sequence"/>
</dbReference>
<feature type="domain" description="Beta-galactosidase 1-like first all-beta" evidence="9">
    <location>
        <begin position="397"/>
        <end position="508"/>
    </location>
</feature>
<gene>
    <name evidence="11" type="ORF">BGW36DRAFT_302112</name>
</gene>
<feature type="active site" description="Proton donor" evidence="4">
    <location>
        <position position="179"/>
    </location>
</feature>
<dbReference type="SUPFAM" id="SSF49785">
    <property type="entry name" value="Galactose-binding domain-like"/>
    <property type="match status" value="1"/>
</dbReference>
<dbReference type="PANTHER" id="PTHR23421">
    <property type="entry name" value="BETA-GALACTOSIDASE RELATED"/>
    <property type="match status" value="1"/>
</dbReference>
<evidence type="ECO:0000256" key="3">
    <source>
        <dbReference type="ARBA" id="ARBA00023295"/>
    </source>
</evidence>
<feature type="active site" description="Nucleophile" evidence="4">
    <location>
        <position position="256"/>
    </location>
</feature>
<dbReference type="InterPro" id="IPR017853">
    <property type="entry name" value="GH"/>
</dbReference>
<sequence>MRVPPLLCLLSGLIQVQLVIGKTNFTYDQKSFYLNGEPFQIIGGQMDAQRVPWQSWPSRFSYARAMGLNTIFTYVYWNLIEDQPGQYITNGSNNIYAYVQQAQEAGLQVVLRVGPYICGERDWGGFPAWLNNVGDMTVRSNNDAFLNQTQSWLSWLGNWLNPLAIGNGGPVIMAQIENEYGFYGSDHTYTGALSSQFNSTFDSSIVFYTNDGPSSALQSGEIPYVLAETDGSVYDMLTARPQYVQASSQGPNLDGEYYIAGTDQWGVNNTHASFSGQPDRIKSIQADLSGALANGSSFSIYMFHGGTNFGFSNGAYWNNDRTNPITTSYDYGAPLDETGRPTDIYYALRDSLKPYAKNITSVPDVLPLVSIPSINVQPSFYLFDGLPDPLQMDQLKNIEQLNQWYGYTLYRHVANSTLSGLLNLNYGPKDRVIVYINGQRKGVLDSIYPRDQQQNITLTLYEGDILDLLNENLGRIHFGSDITSQTKGVFGDITVGNDEISGWNVYTLPLDEMPTPSVDAQSPVAVSNSSTPIIYTGSFDLTTVGDTFLELPQWTKGVIWVNGNNLGRFWTIGPQQSYYLPGVWLQETNNTIQILNLEPTGLEGTVVGVTNRTWASHPDPDAA</sequence>
<dbReference type="Gene3D" id="2.60.120.260">
    <property type="entry name" value="Galactose-binding domain-like"/>
    <property type="match status" value="2"/>
</dbReference>
<dbReference type="InterPro" id="IPR008979">
    <property type="entry name" value="Galactose-bd-like_sf"/>
</dbReference>
<comment type="catalytic activity">
    <reaction evidence="5">
        <text>Hydrolysis of terminal non-reducing beta-D-galactose residues in beta-D-galactosides.</text>
        <dbReference type="EC" id="3.2.1.23"/>
    </reaction>
</comment>
<keyword evidence="2 5" id="KW-0378">Hydrolase</keyword>
<protein>
    <recommendedName>
        <fullName evidence="5">Beta-galactosidase</fullName>
        <ecNumber evidence="5">3.2.1.23</ecNumber>
    </recommendedName>
</protein>
<evidence type="ECO:0000313" key="12">
    <source>
        <dbReference type="Proteomes" id="UP001201262"/>
    </source>
</evidence>
<dbReference type="Pfam" id="PF01301">
    <property type="entry name" value="Glyco_hydro_35"/>
    <property type="match status" value="1"/>
</dbReference>
<organism evidence="11 12">
    <name type="scientific">Talaromyces proteolyticus</name>
    <dbReference type="NCBI Taxonomy" id="1131652"/>
    <lineage>
        <taxon>Eukaryota</taxon>
        <taxon>Fungi</taxon>
        <taxon>Dikarya</taxon>
        <taxon>Ascomycota</taxon>
        <taxon>Pezizomycotina</taxon>
        <taxon>Eurotiomycetes</taxon>
        <taxon>Eurotiomycetidae</taxon>
        <taxon>Eurotiales</taxon>
        <taxon>Trichocomaceae</taxon>
        <taxon>Talaromyces</taxon>
        <taxon>Talaromyces sect. Bacilispori</taxon>
    </lineage>
</organism>
<dbReference type="GO" id="GO:0005975">
    <property type="term" value="P:carbohydrate metabolic process"/>
    <property type="evidence" value="ECO:0007669"/>
    <property type="project" value="InterPro"/>
</dbReference>
<dbReference type="RefSeq" id="XP_046068639.1">
    <property type="nucleotide sequence ID" value="XM_046211752.1"/>
</dbReference>
<comment type="similarity">
    <text evidence="1 6">Belongs to the glycosyl hydrolase 35 family.</text>
</comment>
<evidence type="ECO:0000259" key="9">
    <source>
        <dbReference type="Pfam" id="PF21317"/>
    </source>
</evidence>
<evidence type="ECO:0000256" key="5">
    <source>
        <dbReference type="RuleBase" id="RU000675"/>
    </source>
</evidence>
<dbReference type="InterPro" id="IPR001944">
    <property type="entry name" value="Glycoside_Hdrlase_35"/>
</dbReference>
<dbReference type="PIRSF" id="PIRSF006336">
    <property type="entry name" value="B-gal"/>
    <property type="match status" value="1"/>
</dbReference>
<feature type="signal peptide" evidence="7">
    <location>
        <begin position="1"/>
        <end position="21"/>
    </location>
</feature>
<evidence type="ECO:0000256" key="4">
    <source>
        <dbReference type="PIRSR" id="PIRSR006336-1"/>
    </source>
</evidence>
<dbReference type="AlphaFoldDB" id="A0AAD4KNY0"/>
<comment type="caution">
    <text evidence="11">The sequence shown here is derived from an EMBL/GenBank/DDBJ whole genome shotgun (WGS) entry which is preliminary data.</text>
</comment>
<dbReference type="InterPro" id="IPR019801">
    <property type="entry name" value="Glyco_hydro_35_CS"/>
</dbReference>
<name>A0AAD4KNY0_9EURO</name>
<dbReference type="Pfam" id="PF21317">
    <property type="entry name" value="BetaGal_ABD_1"/>
    <property type="match status" value="1"/>
</dbReference>
<dbReference type="InterPro" id="IPR026283">
    <property type="entry name" value="B-gal_1-like"/>
</dbReference>
<dbReference type="EC" id="3.2.1.23" evidence="5"/>
<feature type="domain" description="Beta-galactosidase galactose-binding" evidence="10">
    <location>
        <begin position="532"/>
        <end position="590"/>
    </location>
</feature>
<dbReference type="SUPFAM" id="SSF51445">
    <property type="entry name" value="(Trans)glycosidases"/>
    <property type="match status" value="1"/>
</dbReference>
<evidence type="ECO:0000256" key="2">
    <source>
        <dbReference type="ARBA" id="ARBA00022801"/>
    </source>
</evidence>
<evidence type="ECO:0000256" key="6">
    <source>
        <dbReference type="RuleBase" id="RU003679"/>
    </source>
</evidence>
<dbReference type="PRINTS" id="PR00742">
    <property type="entry name" value="GLHYDRLASE35"/>
</dbReference>
<evidence type="ECO:0000256" key="1">
    <source>
        <dbReference type="ARBA" id="ARBA00009809"/>
    </source>
</evidence>
<evidence type="ECO:0000256" key="7">
    <source>
        <dbReference type="SAM" id="SignalP"/>
    </source>
</evidence>
<feature type="domain" description="Glycoside hydrolase 35 catalytic" evidence="8">
    <location>
        <begin position="31"/>
        <end position="353"/>
    </location>
</feature>
<dbReference type="GeneID" id="70242039"/>
<keyword evidence="3 5" id="KW-0326">Glycosidase</keyword>
<dbReference type="EMBL" id="JAJTJA010000010">
    <property type="protein sequence ID" value="KAH8692766.1"/>
    <property type="molecule type" value="Genomic_DNA"/>
</dbReference>
<proteinExistence type="inferred from homology"/>
<dbReference type="Pfam" id="PF21467">
    <property type="entry name" value="BetaGal_gal-bd"/>
    <property type="match status" value="1"/>
</dbReference>
<dbReference type="InterPro" id="IPR048912">
    <property type="entry name" value="BetaGal1-like_ABD1"/>
</dbReference>
<keyword evidence="7" id="KW-0732">Signal</keyword>
<feature type="chain" id="PRO_5042026399" description="Beta-galactosidase" evidence="7">
    <location>
        <begin position="22"/>
        <end position="623"/>
    </location>
</feature>